<keyword evidence="1" id="KW-0812">Transmembrane</keyword>
<evidence type="ECO:0000313" key="2">
    <source>
        <dbReference type="EMBL" id="MBP0725458.1"/>
    </source>
</evidence>
<dbReference type="EMBL" id="JAGIYQ010000005">
    <property type="protein sequence ID" value="MBP0725458.1"/>
    <property type="molecule type" value="Genomic_DNA"/>
</dbReference>
<feature type="transmembrane region" description="Helical" evidence="1">
    <location>
        <begin position="77"/>
        <end position="97"/>
    </location>
</feature>
<evidence type="ECO:0000256" key="1">
    <source>
        <dbReference type="SAM" id="Phobius"/>
    </source>
</evidence>
<feature type="transmembrane region" description="Helical" evidence="1">
    <location>
        <begin position="47"/>
        <end position="70"/>
    </location>
</feature>
<keyword evidence="1" id="KW-0472">Membrane</keyword>
<proteinExistence type="predicted"/>
<keyword evidence="1" id="KW-1133">Transmembrane helix</keyword>
<dbReference type="RefSeq" id="WP_209405031.1">
    <property type="nucleotide sequence ID" value="NZ_JAGIYQ010000005.1"/>
</dbReference>
<keyword evidence="3" id="KW-1185">Reference proteome</keyword>
<accession>A0A940NV45</accession>
<comment type="caution">
    <text evidence="2">The sequence shown here is derived from an EMBL/GenBank/DDBJ whole genome shotgun (WGS) entry which is preliminary data.</text>
</comment>
<dbReference type="AlphaFoldDB" id="A0A940NV45"/>
<evidence type="ECO:0000313" key="3">
    <source>
        <dbReference type="Proteomes" id="UP000682134"/>
    </source>
</evidence>
<protein>
    <submittedName>
        <fullName evidence="2">Uncharacterized protein</fullName>
    </submittedName>
</protein>
<name>A0A940NV45_9BACI</name>
<gene>
    <name evidence="2" type="ORF">J5Y03_09680</name>
</gene>
<organism evidence="2 3">
    <name type="scientific">Gottfriedia endophytica</name>
    <dbReference type="NCBI Taxonomy" id="2820819"/>
    <lineage>
        <taxon>Bacteria</taxon>
        <taxon>Bacillati</taxon>
        <taxon>Bacillota</taxon>
        <taxon>Bacilli</taxon>
        <taxon>Bacillales</taxon>
        <taxon>Bacillaceae</taxon>
        <taxon>Gottfriedia</taxon>
    </lineage>
</organism>
<reference evidence="2" key="1">
    <citation type="submission" date="2021-04" db="EMBL/GenBank/DDBJ databases">
        <title>Genome seq and assembly of Bacillus sp.</title>
        <authorList>
            <person name="Chhetri G."/>
        </authorList>
    </citation>
    <scope>NUCLEOTIDE SEQUENCE</scope>
    <source>
        <strain evidence="2">RG28</strain>
    </source>
</reference>
<feature type="transmembrane region" description="Helical" evidence="1">
    <location>
        <begin position="103"/>
        <end position="121"/>
    </location>
</feature>
<sequence>MFKKRVFIALGSALVLALISGLSSYLDYTPQERAALPEGGLLSPDIMFMIALLVLMFTQAPLAIVFSYIFDAFKIKGIIRFVLYFIVGFISGFIFVGQKLDEVLWYIVYYFMLFAIGEFFVNRRTRFTKTNEEKVKR</sequence>
<dbReference type="Proteomes" id="UP000682134">
    <property type="component" value="Unassembled WGS sequence"/>
</dbReference>